<proteinExistence type="predicted"/>
<dbReference type="RefSeq" id="WP_311860603.1">
    <property type="nucleotide sequence ID" value="NZ_JAUZVV010000001.1"/>
</dbReference>
<sequence length="283" mass="29687">MIWGDAGDTRARRVRSGLVLTVAALVLTTGCVATATEARSVAEAASEPTPEASPDPTPVATPVVIPADGPIIVGEQTVSGVGPRTEERVPLAVPAAARSVLVDLSCDAPSHFIAELGDAMMLGQAPLSGECDGSRTLAWPWTYGSSGMLWLSIGPEVGWTLSVTYSSEPFVQDADLVEECEAYSQVYSQVSNADDGYGFYAAFGADEWNTRVDAAARAAAALADASDTSLADGFAAMRDVLAERSPIPGGMTEVQEFWEVHRPIAETCAWNHTEIAVYAEFGG</sequence>
<gene>
    <name evidence="1" type="ORF">Q9S71_03800</name>
</gene>
<evidence type="ECO:0008006" key="3">
    <source>
        <dbReference type="Google" id="ProtNLM"/>
    </source>
</evidence>
<reference evidence="1 2" key="1">
    <citation type="submission" date="2023-08" db="EMBL/GenBank/DDBJ databases">
        <title>Microbacterium aquilitoris sp. nov. and Microbacterium gwkjibeachense sp. nov., isolated from beach.</title>
        <authorList>
            <person name="Lee S.D."/>
            <person name="Yang H."/>
            <person name="Kim I."/>
        </authorList>
    </citation>
    <scope>NUCLEOTIDE SEQUENCE [LARGE SCALE GENOMIC DNA]</scope>
    <source>
        <strain evidence="1 2">KSW4-11</strain>
    </source>
</reference>
<name>A0ABU3G802_9MICO</name>
<accession>A0ABU3G802</accession>
<dbReference type="EMBL" id="JAUZVV010000001">
    <property type="protein sequence ID" value="MDT3315938.1"/>
    <property type="molecule type" value="Genomic_DNA"/>
</dbReference>
<comment type="caution">
    <text evidence="1">The sequence shown here is derived from an EMBL/GenBank/DDBJ whole genome shotgun (WGS) entry which is preliminary data.</text>
</comment>
<protein>
    <recommendedName>
        <fullName evidence="3">Septum formation-related domain-containing protein</fullName>
    </recommendedName>
</protein>
<organism evidence="1 2">
    <name type="scientific">Microbacterium gawkjiense</name>
    <dbReference type="NCBI Taxonomy" id="3067309"/>
    <lineage>
        <taxon>Bacteria</taxon>
        <taxon>Bacillati</taxon>
        <taxon>Actinomycetota</taxon>
        <taxon>Actinomycetes</taxon>
        <taxon>Micrococcales</taxon>
        <taxon>Microbacteriaceae</taxon>
        <taxon>Microbacterium</taxon>
    </lineage>
</organism>
<evidence type="ECO:0000313" key="2">
    <source>
        <dbReference type="Proteomes" id="UP001251849"/>
    </source>
</evidence>
<dbReference type="Proteomes" id="UP001251849">
    <property type="component" value="Unassembled WGS sequence"/>
</dbReference>
<evidence type="ECO:0000313" key="1">
    <source>
        <dbReference type="EMBL" id="MDT3315938.1"/>
    </source>
</evidence>
<keyword evidence="2" id="KW-1185">Reference proteome</keyword>